<gene>
    <name evidence="5" type="ORF">H0266_09185</name>
</gene>
<protein>
    <submittedName>
        <fullName evidence="5">GntR family transcriptional regulator</fullName>
    </submittedName>
</protein>
<evidence type="ECO:0000256" key="1">
    <source>
        <dbReference type="ARBA" id="ARBA00023015"/>
    </source>
</evidence>
<dbReference type="GO" id="GO:0003700">
    <property type="term" value="F:DNA-binding transcription factor activity"/>
    <property type="evidence" value="ECO:0007669"/>
    <property type="project" value="InterPro"/>
</dbReference>
<dbReference type="InterPro" id="IPR036388">
    <property type="entry name" value="WH-like_DNA-bd_sf"/>
</dbReference>
<evidence type="ECO:0000259" key="4">
    <source>
        <dbReference type="PROSITE" id="PS50949"/>
    </source>
</evidence>
<evidence type="ECO:0000313" key="5">
    <source>
        <dbReference type="EMBL" id="MBA2175064.1"/>
    </source>
</evidence>
<dbReference type="InterPro" id="IPR000524">
    <property type="entry name" value="Tscrpt_reg_HTH_GntR"/>
</dbReference>
<dbReference type="Gene3D" id="1.10.10.10">
    <property type="entry name" value="Winged helix-like DNA-binding domain superfamily/Winged helix DNA-binding domain"/>
    <property type="match status" value="1"/>
</dbReference>
<dbReference type="PANTHER" id="PTHR38445">
    <property type="entry name" value="HTH-TYPE TRANSCRIPTIONAL REPRESSOR YTRA"/>
    <property type="match status" value="1"/>
</dbReference>
<keyword evidence="2" id="KW-0238">DNA-binding</keyword>
<dbReference type="SUPFAM" id="SSF46785">
    <property type="entry name" value="Winged helix' DNA-binding domain"/>
    <property type="match status" value="1"/>
</dbReference>
<dbReference type="Pfam" id="PF00392">
    <property type="entry name" value="GntR"/>
    <property type="match status" value="1"/>
</dbReference>
<dbReference type="AlphaFoldDB" id="A0A838CSZ1"/>
<evidence type="ECO:0000256" key="3">
    <source>
        <dbReference type="ARBA" id="ARBA00023163"/>
    </source>
</evidence>
<dbReference type="RefSeq" id="WP_181472105.1">
    <property type="nucleotide sequence ID" value="NZ_JACEFG010000002.1"/>
</dbReference>
<keyword evidence="3" id="KW-0804">Transcription</keyword>
<accession>A0A838CSZ1</accession>
<name>A0A838CSZ1_9BACI</name>
<organism evidence="5 6">
    <name type="scientific">Halobacillus locisalis</name>
    <dbReference type="NCBI Taxonomy" id="220753"/>
    <lineage>
        <taxon>Bacteria</taxon>
        <taxon>Bacillati</taxon>
        <taxon>Bacillota</taxon>
        <taxon>Bacilli</taxon>
        <taxon>Bacillales</taxon>
        <taxon>Bacillaceae</taxon>
        <taxon>Halobacillus</taxon>
    </lineage>
</organism>
<dbReference type="EMBL" id="JACEFG010000002">
    <property type="protein sequence ID" value="MBA2175064.1"/>
    <property type="molecule type" value="Genomic_DNA"/>
</dbReference>
<feature type="domain" description="HTH gntR-type" evidence="4">
    <location>
        <begin position="11"/>
        <end position="79"/>
    </location>
</feature>
<proteinExistence type="predicted"/>
<evidence type="ECO:0000256" key="2">
    <source>
        <dbReference type="ARBA" id="ARBA00023125"/>
    </source>
</evidence>
<dbReference type="CDD" id="cd07377">
    <property type="entry name" value="WHTH_GntR"/>
    <property type="match status" value="1"/>
</dbReference>
<evidence type="ECO:0000313" key="6">
    <source>
        <dbReference type="Proteomes" id="UP000571017"/>
    </source>
</evidence>
<keyword evidence="6" id="KW-1185">Reference proteome</keyword>
<dbReference type="PROSITE" id="PS50949">
    <property type="entry name" value="HTH_GNTR"/>
    <property type="match status" value="1"/>
</dbReference>
<reference evidence="5 6" key="1">
    <citation type="journal article" date="2004" name="Extremophiles">
        <title>Halobacillus locisalis sp. nov., a halophilic bacterium isolated from a marine solar saltern of the Yellow Sea in Korea.</title>
        <authorList>
            <person name="Yoon J.H."/>
            <person name="Kang K.H."/>
            <person name="Oh T.K."/>
            <person name="Park Y.H."/>
        </authorList>
    </citation>
    <scope>NUCLEOTIDE SEQUENCE [LARGE SCALE GENOMIC DNA]</scope>
    <source>
        <strain evidence="5 6">KCTC 3788</strain>
    </source>
</reference>
<dbReference type="Proteomes" id="UP000571017">
    <property type="component" value="Unassembled WGS sequence"/>
</dbReference>
<dbReference type="InterPro" id="IPR036390">
    <property type="entry name" value="WH_DNA-bd_sf"/>
</dbReference>
<keyword evidence="1" id="KW-0805">Transcription regulation</keyword>
<dbReference type="PANTHER" id="PTHR38445:SF12">
    <property type="entry name" value="GNTR-FAMILY TRANSCRIPTIONAL REGULATOR"/>
    <property type="match status" value="1"/>
</dbReference>
<dbReference type="GO" id="GO:0003677">
    <property type="term" value="F:DNA binding"/>
    <property type="evidence" value="ECO:0007669"/>
    <property type="project" value="UniProtKB-KW"/>
</dbReference>
<comment type="caution">
    <text evidence="5">The sequence shown here is derived from an EMBL/GenBank/DDBJ whole genome shotgun (WGS) entry which is preliminary data.</text>
</comment>
<sequence>MFIQLDFESKKPIYTQLKHEIIAGIAKQKLEAGEGLPSVRSLAADLGINLHTVNKAYQQLKQEGFILIHRQKGVVINPDGVTPADEDYHAELKDLLRPSIAESVCRGMSEEEYLSMCRELFKEFSEGEEK</sequence>
<dbReference type="SMART" id="SM00345">
    <property type="entry name" value="HTH_GNTR"/>
    <property type="match status" value="1"/>
</dbReference>